<name>A0A5D3YB67_9PROT</name>
<organism evidence="1 2">
    <name type="scientific">Nitrosomonas communis</name>
    <dbReference type="NCBI Taxonomy" id="44574"/>
    <lineage>
        <taxon>Bacteria</taxon>
        <taxon>Pseudomonadati</taxon>
        <taxon>Pseudomonadota</taxon>
        <taxon>Betaproteobacteria</taxon>
        <taxon>Nitrosomonadales</taxon>
        <taxon>Nitrosomonadaceae</taxon>
        <taxon>Nitrosomonas</taxon>
    </lineage>
</organism>
<evidence type="ECO:0000313" key="1">
    <source>
        <dbReference type="EMBL" id="TYP80444.1"/>
    </source>
</evidence>
<comment type="caution">
    <text evidence="1">The sequence shown here is derived from an EMBL/GenBank/DDBJ whole genome shotgun (WGS) entry which is preliminary data.</text>
</comment>
<dbReference type="Proteomes" id="UP000324176">
    <property type="component" value="Unassembled WGS sequence"/>
</dbReference>
<dbReference type="AlphaFoldDB" id="A0A5D3YB67"/>
<reference evidence="1 2" key="1">
    <citation type="submission" date="2019-07" db="EMBL/GenBank/DDBJ databases">
        <title>Active sludge and wastewater microbial communities from Klosterneuburg, Austria.</title>
        <authorList>
            <person name="Wagner M."/>
        </authorList>
    </citation>
    <scope>NUCLEOTIDE SEQUENCE [LARGE SCALE GENOMIC DNA]</scope>
    <source>
        <strain evidence="1 2">Nm2</strain>
    </source>
</reference>
<dbReference type="EMBL" id="VNHT01000059">
    <property type="protein sequence ID" value="TYP80444.1"/>
    <property type="molecule type" value="Genomic_DNA"/>
</dbReference>
<sequence>MAAFFEAWSRLRLKHLPSIAITSPSVRLARSANPTGKTNAELLGINGGVNFPEGIVRRVAMLQAQQLGKPCLFCQAKLFNGNLHLHHKP</sequence>
<proteinExistence type="predicted"/>
<accession>A0A5D3YB67</accession>
<gene>
    <name evidence="1" type="ORF">BCL69_105920</name>
</gene>
<protein>
    <submittedName>
        <fullName evidence="1">Uncharacterized protein</fullName>
    </submittedName>
</protein>
<evidence type="ECO:0000313" key="2">
    <source>
        <dbReference type="Proteomes" id="UP000324176"/>
    </source>
</evidence>